<dbReference type="PANTHER" id="PTHR11439:SF495">
    <property type="entry name" value="REVERSE TRANSCRIPTASE, RNA-DEPENDENT DNA POLYMERASE-RELATED"/>
    <property type="match status" value="1"/>
</dbReference>
<dbReference type="AlphaFoldDB" id="A0A6L2KM25"/>
<dbReference type="PANTHER" id="PTHR11439">
    <property type="entry name" value="GAG-POL-RELATED RETROTRANSPOSON"/>
    <property type="match status" value="1"/>
</dbReference>
<sequence length="452" mass="51086">MRKRMRFRCYYSSDQSFSTSFDTTCCSRKVGSTTLKDKVIVTLSNLNELITGSGNALSILFPTASSSKSMELCTAFENLIKDKFQMSSMWELTFFLGLQVTQKEDGIFISQDKYVHEILKKFNYSDMKSTSTRVDLEKPLVRYGDTNDVDVHLYRSIIGSLMYLTAYRPNIMFVVCACARFQFTLKTSHLLVVKRIFRYLKGKLTLGFLYPRDSPFELVAYTDSDYAGATQDRKSTTEGCQFLGNRLISWQCKKQTVVPTSTTEAKYVVAASCYGQVLWIQNQLLDYSPLGNSKEVGTLRYLSLVVPLIKVGDEAVHKKLGDRTERAATATSSLEAERDSGSEGFHQILDFLNSTHIKYALTANPIIYVSLIHQFWETASTSTLKDGKMKIITTIDGRIKTITEASIRRHLKLEDSDGITTLPNIEIFEQLALMGYVSDADRLTFNKGHFSS</sequence>
<dbReference type="InterPro" id="IPR013103">
    <property type="entry name" value="RVT_2"/>
</dbReference>
<dbReference type="Pfam" id="PF07727">
    <property type="entry name" value="RVT_2"/>
    <property type="match status" value="1"/>
</dbReference>
<reference evidence="2" key="1">
    <citation type="journal article" date="2019" name="Sci. Rep.">
        <title>Draft genome of Tanacetum cinerariifolium, the natural source of mosquito coil.</title>
        <authorList>
            <person name="Yamashiro T."/>
            <person name="Shiraishi A."/>
            <person name="Satake H."/>
            <person name="Nakayama K."/>
        </authorList>
    </citation>
    <scope>NUCLEOTIDE SEQUENCE</scope>
</reference>
<feature type="domain" description="Reverse transcriptase Ty1/copia-type" evidence="1">
    <location>
        <begin position="66"/>
        <end position="132"/>
    </location>
</feature>
<organism evidence="2">
    <name type="scientific">Tanacetum cinerariifolium</name>
    <name type="common">Dalmatian daisy</name>
    <name type="synonym">Chrysanthemum cinerariifolium</name>
    <dbReference type="NCBI Taxonomy" id="118510"/>
    <lineage>
        <taxon>Eukaryota</taxon>
        <taxon>Viridiplantae</taxon>
        <taxon>Streptophyta</taxon>
        <taxon>Embryophyta</taxon>
        <taxon>Tracheophyta</taxon>
        <taxon>Spermatophyta</taxon>
        <taxon>Magnoliopsida</taxon>
        <taxon>eudicotyledons</taxon>
        <taxon>Gunneridae</taxon>
        <taxon>Pentapetalae</taxon>
        <taxon>asterids</taxon>
        <taxon>campanulids</taxon>
        <taxon>Asterales</taxon>
        <taxon>Asteraceae</taxon>
        <taxon>Asteroideae</taxon>
        <taxon>Anthemideae</taxon>
        <taxon>Anthemidinae</taxon>
        <taxon>Tanacetum</taxon>
    </lineage>
</organism>
<evidence type="ECO:0000259" key="1">
    <source>
        <dbReference type="Pfam" id="PF07727"/>
    </source>
</evidence>
<comment type="caution">
    <text evidence="2">The sequence shown here is derived from an EMBL/GenBank/DDBJ whole genome shotgun (WGS) entry which is preliminary data.</text>
</comment>
<evidence type="ECO:0000313" key="2">
    <source>
        <dbReference type="EMBL" id="GEU49820.1"/>
    </source>
</evidence>
<accession>A0A6L2KM25</accession>
<name>A0A6L2KM25_TANCI</name>
<gene>
    <name evidence="2" type="ORF">Tci_021798</name>
</gene>
<dbReference type="EMBL" id="BKCJ010002621">
    <property type="protein sequence ID" value="GEU49820.1"/>
    <property type="molecule type" value="Genomic_DNA"/>
</dbReference>
<protein>
    <submittedName>
        <fullName evidence="2">Uncharacterized mitochondrial protein AtMg00810-like</fullName>
    </submittedName>
</protein>
<dbReference type="CDD" id="cd09272">
    <property type="entry name" value="RNase_HI_RT_Ty1"/>
    <property type="match status" value="1"/>
</dbReference>
<proteinExistence type="predicted"/>